<accession>A0A7W5DGD2</accession>
<feature type="active site" description="Proton acceptor" evidence="3">
    <location>
        <position position="186"/>
    </location>
</feature>
<dbReference type="GO" id="GO:0030170">
    <property type="term" value="F:pyridoxal phosphate binding"/>
    <property type="evidence" value="ECO:0007669"/>
    <property type="project" value="TreeGrafter"/>
</dbReference>
<dbReference type="GO" id="GO:0008483">
    <property type="term" value="F:transaminase activity"/>
    <property type="evidence" value="ECO:0007669"/>
    <property type="project" value="TreeGrafter"/>
</dbReference>
<dbReference type="SUPFAM" id="SSF53383">
    <property type="entry name" value="PLP-dependent transferases"/>
    <property type="match status" value="1"/>
</dbReference>
<organism evidence="6 7">
    <name type="scientific">Halomonas fontilapidosi</name>
    <dbReference type="NCBI Taxonomy" id="616675"/>
    <lineage>
        <taxon>Bacteria</taxon>
        <taxon>Pseudomonadati</taxon>
        <taxon>Pseudomonadota</taxon>
        <taxon>Gammaproteobacteria</taxon>
        <taxon>Oceanospirillales</taxon>
        <taxon>Halomonadaceae</taxon>
        <taxon>Halomonas</taxon>
    </lineage>
</organism>
<feature type="modified residue" description="N6-(pyridoxal phosphate)lysine" evidence="4">
    <location>
        <position position="186"/>
    </location>
</feature>
<dbReference type="InterPro" id="IPR015421">
    <property type="entry name" value="PyrdxlP-dep_Trfase_major"/>
</dbReference>
<dbReference type="GO" id="GO:0000271">
    <property type="term" value="P:polysaccharide biosynthetic process"/>
    <property type="evidence" value="ECO:0007669"/>
    <property type="project" value="TreeGrafter"/>
</dbReference>
<dbReference type="CDD" id="cd00616">
    <property type="entry name" value="AHBA_syn"/>
    <property type="match status" value="1"/>
</dbReference>
<dbReference type="Pfam" id="PF01041">
    <property type="entry name" value="DegT_DnrJ_EryC1"/>
    <property type="match status" value="1"/>
</dbReference>
<dbReference type="RefSeq" id="WP_183312897.1">
    <property type="nucleotide sequence ID" value="NZ_JACHXQ010000001.1"/>
</dbReference>
<keyword evidence="1 4" id="KW-0663">Pyridoxal phosphate</keyword>
<dbReference type="PANTHER" id="PTHR30244:SF9">
    <property type="entry name" value="PROTEIN RV3402C"/>
    <property type="match status" value="1"/>
</dbReference>
<gene>
    <name evidence="6" type="ORF">FHR95_000006</name>
</gene>
<dbReference type="Gene3D" id="3.40.640.10">
    <property type="entry name" value="Type I PLP-dependent aspartate aminotransferase-like (Major domain)"/>
    <property type="match status" value="1"/>
</dbReference>
<reference evidence="6 7" key="1">
    <citation type="submission" date="2020-08" db="EMBL/GenBank/DDBJ databases">
        <title>Genomic Encyclopedia of Type Strains, Phase III (KMG-III): the genomes of soil and plant-associated and newly described type strains.</title>
        <authorList>
            <person name="Whitman W."/>
        </authorList>
    </citation>
    <scope>NUCLEOTIDE SEQUENCE [LARGE SCALE GENOMIC DNA]</scope>
    <source>
        <strain evidence="6 7">CECT 7341</strain>
    </source>
</reference>
<dbReference type="PIRSF" id="PIRSF000390">
    <property type="entry name" value="PLP_StrS"/>
    <property type="match status" value="1"/>
</dbReference>
<dbReference type="PANTHER" id="PTHR30244">
    <property type="entry name" value="TRANSAMINASE"/>
    <property type="match status" value="1"/>
</dbReference>
<evidence type="ECO:0000313" key="6">
    <source>
        <dbReference type="EMBL" id="MBB3182482.1"/>
    </source>
</evidence>
<comment type="caution">
    <text evidence="6">The sequence shown here is derived from an EMBL/GenBank/DDBJ whole genome shotgun (WGS) entry which is preliminary data.</text>
</comment>
<evidence type="ECO:0000256" key="3">
    <source>
        <dbReference type="PIRSR" id="PIRSR000390-1"/>
    </source>
</evidence>
<evidence type="ECO:0000256" key="1">
    <source>
        <dbReference type="ARBA" id="ARBA00022898"/>
    </source>
</evidence>
<dbReference type="EMBL" id="JACHXQ010000001">
    <property type="protein sequence ID" value="MBB3182482.1"/>
    <property type="molecule type" value="Genomic_DNA"/>
</dbReference>
<sequence length="374" mass="42123">MIPVVRPYLPDRRKLDSYIDKIYQSKQLTNNGGLVKELTSRLEEYLGVKHLLLVNNGTLALQVAYTTFGLGVEKCIDEAITTPFTFIATASSLKWQGINPVFTDINRDTWCLDPECVKKGITDRTRLVVPVHVFGNGCEVEELEKIAQQYGVKVIYDAAHAFGVKYNDKSLLAYGDASAVSFHATKLFHTIEGGAIIFKNPEDHDYASEIINFGMTKDSNIESLGINCKMNEFQAAMGLCVLEDIDNIIAIREEIFYRYKKVLTDWVGFQVLNDKITINYSYFPILLSSESEVVRVRDALESNGIFPRRYFHPSLDTLNLPGFDNSHCDVSRMVSRRVLCLPIFFGLSVNQVDSICSIIKSALSRTPVIDQPCF</sequence>
<dbReference type="InterPro" id="IPR000653">
    <property type="entry name" value="DegT/StrS_aminotransferase"/>
</dbReference>
<protein>
    <submittedName>
        <fullName evidence="6">dTDP-4-amino-4,6-dideoxygalactose transaminase</fullName>
    </submittedName>
</protein>
<proteinExistence type="inferred from homology"/>
<dbReference type="Proteomes" id="UP000563050">
    <property type="component" value="Unassembled WGS sequence"/>
</dbReference>
<dbReference type="InterPro" id="IPR015424">
    <property type="entry name" value="PyrdxlP-dep_Trfase"/>
</dbReference>
<name>A0A7W5DGD2_9GAMM</name>
<evidence type="ECO:0000256" key="2">
    <source>
        <dbReference type="ARBA" id="ARBA00037999"/>
    </source>
</evidence>
<comment type="similarity">
    <text evidence="2 5">Belongs to the DegT/DnrJ/EryC1 family.</text>
</comment>
<evidence type="ECO:0000256" key="4">
    <source>
        <dbReference type="PIRSR" id="PIRSR000390-2"/>
    </source>
</evidence>
<evidence type="ECO:0000256" key="5">
    <source>
        <dbReference type="RuleBase" id="RU004508"/>
    </source>
</evidence>
<dbReference type="AlphaFoldDB" id="A0A7W5DGD2"/>
<keyword evidence="7" id="KW-1185">Reference proteome</keyword>
<evidence type="ECO:0000313" key="7">
    <source>
        <dbReference type="Proteomes" id="UP000563050"/>
    </source>
</evidence>